<feature type="compositionally biased region" description="Polar residues" evidence="1">
    <location>
        <begin position="1347"/>
        <end position="1361"/>
    </location>
</feature>
<feature type="region of interest" description="Disordered" evidence="1">
    <location>
        <begin position="770"/>
        <end position="820"/>
    </location>
</feature>
<dbReference type="InterPro" id="IPR048257">
    <property type="entry name" value="DUF4590"/>
</dbReference>
<dbReference type="Proteomes" id="UP000050795">
    <property type="component" value="Unassembled WGS sequence"/>
</dbReference>
<feature type="compositionally biased region" description="Low complexity" evidence="1">
    <location>
        <begin position="1260"/>
        <end position="1278"/>
    </location>
</feature>
<feature type="compositionally biased region" description="Low complexity" evidence="1">
    <location>
        <begin position="432"/>
        <end position="450"/>
    </location>
</feature>
<feature type="compositionally biased region" description="Polar residues" evidence="1">
    <location>
        <begin position="1239"/>
        <end position="1248"/>
    </location>
</feature>
<keyword evidence="3" id="KW-1185">Reference proteome</keyword>
<name>A0AA85J8B1_TRIRE</name>
<evidence type="ECO:0000256" key="1">
    <source>
        <dbReference type="SAM" id="MobiDB-lite"/>
    </source>
</evidence>
<feature type="compositionally biased region" description="Polar residues" evidence="1">
    <location>
        <begin position="456"/>
        <end position="471"/>
    </location>
</feature>
<feature type="domain" description="DUF4590" evidence="2">
    <location>
        <begin position="665"/>
        <end position="768"/>
    </location>
</feature>
<feature type="compositionally biased region" description="Basic and acidic residues" evidence="1">
    <location>
        <begin position="776"/>
        <end position="793"/>
    </location>
</feature>
<reference evidence="3" key="1">
    <citation type="submission" date="2022-06" db="EMBL/GenBank/DDBJ databases">
        <authorList>
            <person name="Berger JAMES D."/>
            <person name="Berger JAMES D."/>
        </authorList>
    </citation>
    <scope>NUCLEOTIDE SEQUENCE [LARGE SCALE GENOMIC DNA]</scope>
</reference>
<feature type="compositionally biased region" description="Basic and acidic residues" evidence="1">
    <location>
        <begin position="588"/>
        <end position="599"/>
    </location>
</feature>
<feature type="compositionally biased region" description="Acidic residues" evidence="1">
    <location>
        <begin position="1102"/>
        <end position="1126"/>
    </location>
</feature>
<feature type="compositionally biased region" description="Acidic residues" evidence="1">
    <location>
        <begin position="1303"/>
        <end position="1328"/>
    </location>
</feature>
<protein>
    <recommendedName>
        <fullName evidence="2">DUF4590 domain-containing protein</fullName>
    </recommendedName>
</protein>
<feature type="region of interest" description="Disordered" evidence="1">
    <location>
        <begin position="432"/>
        <end position="471"/>
    </location>
</feature>
<evidence type="ECO:0000313" key="4">
    <source>
        <dbReference type="WBParaSite" id="TREG1_131370.1"/>
    </source>
</evidence>
<feature type="region of interest" description="Disordered" evidence="1">
    <location>
        <begin position="1180"/>
        <end position="1412"/>
    </location>
</feature>
<dbReference type="InterPro" id="IPR027962">
    <property type="entry name" value="ERICH3"/>
</dbReference>
<dbReference type="WBParaSite" id="TREG1_131370.1">
    <property type="protein sequence ID" value="TREG1_131370.1"/>
    <property type="gene ID" value="TREG1_131370"/>
</dbReference>
<feature type="compositionally biased region" description="Basic and acidic residues" evidence="1">
    <location>
        <begin position="212"/>
        <end position="224"/>
    </location>
</feature>
<dbReference type="PANTHER" id="PTHR23034:SF2">
    <property type="entry name" value="GLUTAMATE-RICH PROTEIN 3"/>
    <property type="match status" value="1"/>
</dbReference>
<reference evidence="4" key="2">
    <citation type="submission" date="2023-11" db="UniProtKB">
        <authorList>
            <consortium name="WormBaseParasite"/>
        </authorList>
    </citation>
    <scope>IDENTIFICATION</scope>
</reference>
<feature type="compositionally biased region" description="Polar residues" evidence="1">
    <location>
        <begin position="1390"/>
        <end position="1412"/>
    </location>
</feature>
<feature type="region of interest" description="Disordered" evidence="1">
    <location>
        <begin position="1102"/>
        <end position="1150"/>
    </location>
</feature>
<feature type="region of interest" description="Disordered" evidence="1">
    <location>
        <begin position="196"/>
        <end position="224"/>
    </location>
</feature>
<dbReference type="Pfam" id="PF15257">
    <property type="entry name" value="DUF4590"/>
    <property type="match status" value="1"/>
</dbReference>
<feature type="region of interest" description="Disordered" evidence="1">
    <location>
        <begin position="356"/>
        <end position="385"/>
    </location>
</feature>
<feature type="compositionally biased region" description="Low complexity" evidence="1">
    <location>
        <begin position="1368"/>
        <end position="1389"/>
    </location>
</feature>
<evidence type="ECO:0000259" key="2">
    <source>
        <dbReference type="Pfam" id="PF15257"/>
    </source>
</evidence>
<feature type="compositionally biased region" description="Basic and acidic residues" evidence="1">
    <location>
        <begin position="1249"/>
        <end position="1259"/>
    </location>
</feature>
<organism evidence="3 4">
    <name type="scientific">Trichobilharzia regenti</name>
    <name type="common">Nasal bird schistosome</name>
    <dbReference type="NCBI Taxonomy" id="157069"/>
    <lineage>
        <taxon>Eukaryota</taxon>
        <taxon>Metazoa</taxon>
        <taxon>Spiralia</taxon>
        <taxon>Lophotrochozoa</taxon>
        <taxon>Platyhelminthes</taxon>
        <taxon>Trematoda</taxon>
        <taxon>Digenea</taxon>
        <taxon>Strigeidida</taxon>
        <taxon>Schistosomatoidea</taxon>
        <taxon>Schistosomatidae</taxon>
        <taxon>Trichobilharzia</taxon>
    </lineage>
</organism>
<feature type="compositionally biased region" description="Acidic residues" evidence="1">
    <location>
        <begin position="794"/>
        <end position="811"/>
    </location>
</feature>
<feature type="compositionally biased region" description="Low complexity" evidence="1">
    <location>
        <begin position="1130"/>
        <end position="1140"/>
    </location>
</feature>
<proteinExistence type="predicted"/>
<sequence>MPLYSNASFLEAYNSLTDKHLVHYFSTARMRRHLLDNGLITEDGEVVPEAEYREIQNRQNQKRAFLEIIAHAIVEKSLDVERIRQAKLKRNLEDICRLHRVQRLREERSKRSEETLLSQLFGKNKRSGEKLQPIILYSAGNMEHQLNISDTDRRRLSTKKDSFKKNQFDSLYDALLRSQQQKFLFKRLSSCSHKNCKKQSNILSKRSRHKSSRETGDRKEDKPMVADFYNAEEDAVEAKNAGSDTVIQDGCDSRISPDQGIVKTVKRRMSTDGKLKPAIHEEVKQISVKDIWTRSIIQPKSYLSKHRLIMNRLTDQTKAIHIPSSLESYYLMNTAQTEKINNEVCENNLSTESLSSSASLQQLDPFHPTNAESNATTSTPANAHISSVHGDTKIMNLDNKQIEMLSSCLLSALSMKDLINTLPNALFPQQTSYTTSNNTTLSNSGNTSSNSKDKTISSNTPHSGVYSTTPTTINDKSSKLTAFLKTVKDKKLLTAVNSYQMNAEEVNIGIATRLDEEKVNSSKVYKDNKDIGGSLGTDIGYTGTSSTSNSCSGSYGDTTNSIDNSLRQLEESCIMPNRPTDDGCQQGGEKKQLKSDEGGMMKSALPGALTLGVNDFKQCRNSCIVKFMYLGISRTEEAKIQQTTLDQQKTPKGKVSSIKEDNQYLSRVIMVIQQPNGGNTVTVFKDSLQPGDIFQITSRRAYGFPFSLTFYVDGTQDARISACCEYRHRQGVRIGGRNGHFVYLTVEGSFPCYRCQTAKTMKRELKAKKLAKKSIKPRDEEEQRLVDGEKEGQREEEEGGEDNEDDVDDNEGDSKVYEDDFEIENGIDNVIIDKVIEQQEEDSVGVVHPSGINQVFISTKVDESPSTVIYHDDNTDSKFSASVEPKSIEEYEASLTPTAPPMDDLLPQESPKDDSQINMLEYFKAALHTFALNNTESTGSLRCILWLTIKLKNDEDYIPNDDGQIISPLEDDEFCEAIIRQENKKLIRFTLPKPENSDRLKLRWPLNDLEVTDTIKYVDLRNLPHILSTPFSAIKKLELCLEIPQQDIMYKFVEHTRLSNKHLITFKNPMKVILDDDEDNEHNNDLIFGLLYELAGKLLSDDEEDNVKESDADDGDGDREADDNDGNGDGNNSNDCADNDQSTDNIQTVNENDSLGSTELFTPLSPTPFEQNIISPVKKVNHTGSVSPSISSSSSSSSLSSASKSLESKEPSTSNNDAYKLLNSPIDSFNVKVSHETESANQSTNAHRSQPEETTDHLETISSTESIPPSSQSSSSSSDNDLQQDMIVKKHLSEDSVNGVNIEDSDDSVDGDGEEDDDGGDDNDEGDYVDNNLNNKSIQVPKEHVTIASSQTLTEKQMTTNDNRDCQHTSSEVSSSPSISSSHSVHSVSTMTVDQSGIQSRGNLSSPNKQSI</sequence>
<feature type="compositionally biased region" description="Low complexity" evidence="1">
    <location>
        <begin position="1185"/>
        <end position="1205"/>
    </location>
</feature>
<dbReference type="PANTHER" id="PTHR23034">
    <property type="entry name" value="GLUTAMATE-RICH PROTEIN 3"/>
    <property type="match status" value="1"/>
</dbReference>
<feature type="region of interest" description="Disordered" evidence="1">
    <location>
        <begin position="577"/>
        <end position="599"/>
    </location>
</feature>
<feature type="compositionally biased region" description="Polar residues" evidence="1">
    <location>
        <begin position="370"/>
        <end position="385"/>
    </location>
</feature>
<accession>A0AA85J8B1</accession>
<evidence type="ECO:0000313" key="3">
    <source>
        <dbReference type="Proteomes" id="UP000050795"/>
    </source>
</evidence>